<reference evidence="1 2" key="1">
    <citation type="submission" date="2019-03" db="EMBL/GenBank/DDBJ databases">
        <title>Genomic Encyclopedia of Type Strains, Phase IV (KMG-IV): sequencing the most valuable type-strain genomes for metagenomic binning, comparative biology and taxonomic classification.</title>
        <authorList>
            <person name="Goeker M."/>
        </authorList>
    </citation>
    <scope>NUCLEOTIDE SEQUENCE [LARGE SCALE GENOMIC DNA]</scope>
    <source>
        <strain evidence="1 2">DSM 28404</strain>
    </source>
</reference>
<sequence length="124" mass="14738">MFHRICIAFSVILLSNCVVTLDYTRHSDVSSIQKRNTLGYTDTEQRWKDILSCGGVRTKDGNFFYILFYDEERKKYKDAFSKDRIISTSLDDLNYHFAFNKCMEDKNYIFIEEHECKKSKVCNE</sequence>
<dbReference type="Proteomes" id="UP000295763">
    <property type="component" value="Unassembled WGS sequence"/>
</dbReference>
<proteinExistence type="predicted"/>
<comment type="caution">
    <text evidence="1">The sequence shown here is derived from an EMBL/GenBank/DDBJ whole genome shotgun (WGS) entry which is preliminary data.</text>
</comment>
<evidence type="ECO:0000313" key="1">
    <source>
        <dbReference type="EMBL" id="TCP92082.1"/>
    </source>
</evidence>
<accession>A0A4R2TBC9</accession>
<keyword evidence="2" id="KW-1185">Reference proteome</keyword>
<dbReference type="AlphaFoldDB" id="A0A4R2TBC9"/>
<gene>
    <name evidence="1" type="ORF">EDC44_12835</name>
</gene>
<evidence type="ECO:0000313" key="2">
    <source>
        <dbReference type="Proteomes" id="UP000295763"/>
    </source>
</evidence>
<organism evidence="1 2">
    <name type="scientific">Cricetibacter osteomyelitidis</name>
    <dbReference type="NCBI Taxonomy" id="1521931"/>
    <lineage>
        <taxon>Bacteria</taxon>
        <taxon>Pseudomonadati</taxon>
        <taxon>Pseudomonadota</taxon>
        <taxon>Gammaproteobacteria</taxon>
        <taxon>Pasteurellales</taxon>
        <taxon>Pasteurellaceae</taxon>
        <taxon>Cricetibacter</taxon>
    </lineage>
</organism>
<name>A0A4R2TBC9_9PAST</name>
<dbReference type="EMBL" id="SLYB01000028">
    <property type="protein sequence ID" value="TCP92082.1"/>
    <property type="molecule type" value="Genomic_DNA"/>
</dbReference>
<protein>
    <submittedName>
        <fullName evidence="1">Uncharacterized protein</fullName>
    </submittedName>
</protein>